<dbReference type="PROSITE" id="PS50090">
    <property type="entry name" value="MYB_LIKE"/>
    <property type="match status" value="2"/>
</dbReference>
<dbReference type="InterPro" id="IPR017930">
    <property type="entry name" value="Myb_dom"/>
</dbReference>
<dbReference type="GO" id="GO:0040008">
    <property type="term" value="P:regulation of growth"/>
    <property type="evidence" value="ECO:0007669"/>
    <property type="project" value="UniProtKB-ARBA"/>
</dbReference>
<feature type="compositionally biased region" description="Polar residues" evidence="8">
    <location>
        <begin position="261"/>
        <end position="274"/>
    </location>
</feature>
<comment type="subcellular location">
    <subcellularLocation>
        <location evidence="1">Nucleus</location>
    </subcellularLocation>
</comment>
<dbReference type="PANTHER" id="PTHR47995">
    <property type="entry name" value="TRANSCRIPTION FACTOR MYB33-RELATED"/>
    <property type="match status" value="1"/>
</dbReference>
<feature type="domain" description="HTH myb-type" evidence="10">
    <location>
        <begin position="137"/>
        <end position="189"/>
    </location>
</feature>
<proteinExistence type="predicted"/>
<accession>A0AA86VPR7</accession>
<feature type="compositionally biased region" description="Gly residues" evidence="8">
    <location>
        <begin position="118"/>
        <end position="135"/>
    </location>
</feature>
<feature type="compositionally biased region" description="Low complexity" evidence="8">
    <location>
        <begin position="339"/>
        <end position="350"/>
    </location>
</feature>
<dbReference type="GO" id="GO:0009653">
    <property type="term" value="P:anatomical structure morphogenesis"/>
    <property type="evidence" value="ECO:0007669"/>
    <property type="project" value="UniProtKB-ARBA"/>
</dbReference>
<dbReference type="FunFam" id="1.10.10.60:FF:000119">
    <property type="entry name" value="Transcription factor GAMYB"/>
    <property type="match status" value="1"/>
</dbReference>
<keyword evidence="12" id="KW-1185">Reference proteome</keyword>
<feature type="region of interest" description="Disordered" evidence="8">
    <location>
        <begin position="251"/>
        <end position="274"/>
    </location>
</feature>
<evidence type="ECO:0000256" key="8">
    <source>
        <dbReference type="SAM" id="MobiDB-lite"/>
    </source>
</evidence>
<keyword evidence="6" id="KW-0804">Transcription</keyword>
<evidence type="ECO:0000256" key="6">
    <source>
        <dbReference type="ARBA" id="ARBA00023163"/>
    </source>
</evidence>
<keyword evidence="3" id="KW-0805">Transcription regulation</keyword>
<evidence type="ECO:0000256" key="7">
    <source>
        <dbReference type="ARBA" id="ARBA00023242"/>
    </source>
</evidence>
<evidence type="ECO:0000256" key="4">
    <source>
        <dbReference type="ARBA" id="ARBA00023125"/>
    </source>
</evidence>
<evidence type="ECO:0000259" key="10">
    <source>
        <dbReference type="PROSITE" id="PS51294"/>
    </source>
</evidence>
<dbReference type="InterPro" id="IPR009057">
    <property type="entry name" value="Homeodomain-like_sf"/>
</dbReference>
<dbReference type="Gene3D" id="1.10.10.60">
    <property type="entry name" value="Homeodomain-like"/>
    <property type="match status" value="2"/>
</dbReference>
<organism evidence="11 12">
    <name type="scientific">Sphenostylis stenocarpa</name>
    <dbReference type="NCBI Taxonomy" id="92480"/>
    <lineage>
        <taxon>Eukaryota</taxon>
        <taxon>Viridiplantae</taxon>
        <taxon>Streptophyta</taxon>
        <taxon>Embryophyta</taxon>
        <taxon>Tracheophyta</taxon>
        <taxon>Spermatophyta</taxon>
        <taxon>Magnoliopsida</taxon>
        <taxon>eudicotyledons</taxon>
        <taxon>Gunneridae</taxon>
        <taxon>Pentapetalae</taxon>
        <taxon>rosids</taxon>
        <taxon>fabids</taxon>
        <taxon>Fabales</taxon>
        <taxon>Fabaceae</taxon>
        <taxon>Papilionoideae</taxon>
        <taxon>50 kb inversion clade</taxon>
        <taxon>NPAAA clade</taxon>
        <taxon>indigoferoid/millettioid clade</taxon>
        <taxon>Phaseoleae</taxon>
        <taxon>Sphenostylis</taxon>
    </lineage>
</organism>
<feature type="region of interest" description="Disordered" evidence="8">
    <location>
        <begin position="290"/>
        <end position="350"/>
    </location>
</feature>
<sequence>MPQFMDETTYNLQPVPIIPNNKLSPKHNLLKVQHLNLSIPTMEHVEIKLKHLAYGQRIEEAKRITRGGGSTALFHCPDFGRDWNLMEGVASINDAANGENGLLAMFGDNEFGGDESRGGGGSGSGGGSSGGGGGIVEEVLKKGPWTAAEDAVLMEYVTKHGEGNWNAVQRNTGLNRCGKSCRLRWANHLRPNLKKGAFSPEEEKLIVELHSQLGNKWARMAALLPGRTDNEIKNYWNTRIKRRQRQGLPLYSDEQDHHRPTASTSSPCLTQTGSNPVNNLTNFEFFNQNHQHQHQNQNQYQQQQQPLSPTAPHHSPLSSPLQHRQPFTSSSHHTFLDHSPLPLSSSSPSPLSFTFQRPAPMLCTPFRFKRYRASPSYNSLPDPPVTAQFPHLDGFRFPVSSGFSQFFQPSLLESDRGVSSSSSSPFQPKLELPSNQFYKPPQEQDIKLDIDFNDPSFQTSSGLLGDLLLEAQALASGHNSKKRGYLSLNEGNDVFDACQGFEDFPSSSLYWPSSASAPKPKEEAPDFSKFTNEDLSSLLTVIPSSNLQSHEWLNNGVPEGSNVQSSGSGMTDDNFGLDMKPIASLFPLTNTTNQNENQGCYPWDNLPGLC</sequence>
<reference evidence="11" key="1">
    <citation type="submission" date="2023-10" db="EMBL/GenBank/DDBJ databases">
        <authorList>
            <person name="Domelevo Entfellner J.-B."/>
        </authorList>
    </citation>
    <scope>NUCLEOTIDE SEQUENCE</scope>
</reference>
<evidence type="ECO:0000313" key="12">
    <source>
        <dbReference type="Proteomes" id="UP001189624"/>
    </source>
</evidence>
<dbReference type="Gramene" id="rna-AYBTSS11_LOCUS20134">
    <property type="protein sequence ID" value="CAJ1964111.1"/>
    <property type="gene ID" value="gene-AYBTSS11_LOCUS20134"/>
</dbReference>
<evidence type="ECO:0000256" key="5">
    <source>
        <dbReference type="ARBA" id="ARBA00023159"/>
    </source>
</evidence>
<dbReference type="GO" id="GO:0045893">
    <property type="term" value="P:positive regulation of DNA-templated transcription"/>
    <property type="evidence" value="ECO:0007669"/>
    <property type="project" value="UniProtKB-ARBA"/>
</dbReference>
<dbReference type="EMBL" id="OY731403">
    <property type="protein sequence ID" value="CAJ1964111.1"/>
    <property type="molecule type" value="Genomic_DNA"/>
</dbReference>
<dbReference type="Pfam" id="PF00249">
    <property type="entry name" value="Myb_DNA-binding"/>
    <property type="match status" value="2"/>
</dbReference>
<dbReference type="GO" id="GO:0003677">
    <property type="term" value="F:DNA binding"/>
    <property type="evidence" value="ECO:0007669"/>
    <property type="project" value="UniProtKB-KW"/>
</dbReference>
<dbReference type="FunFam" id="1.10.10.60:FF:000001">
    <property type="entry name" value="MYB-related transcription factor"/>
    <property type="match status" value="1"/>
</dbReference>
<dbReference type="Proteomes" id="UP001189624">
    <property type="component" value="Chromosome 6"/>
</dbReference>
<feature type="domain" description="HTH myb-type" evidence="10">
    <location>
        <begin position="190"/>
        <end position="244"/>
    </location>
</feature>
<dbReference type="SUPFAM" id="SSF46689">
    <property type="entry name" value="Homeodomain-like"/>
    <property type="match status" value="1"/>
</dbReference>
<dbReference type="PROSITE" id="PS51294">
    <property type="entry name" value="HTH_MYB"/>
    <property type="match status" value="2"/>
</dbReference>
<dbReference type="CDD" id="cd00167">
    <property type="entry name" value="SANT"/>
    <property type="match status" value="2"/>
</dbReference>
<keyword evidence="5" id="KW-0010">Activator</keyword>
<evidence type="ECO:0000313" key="11">
    <source>
        <dbReference type="EMBL" id="CAJ1964111.1"/>
    </source>
</evidence>
<keyword evidence="2" id="KW-0677">Repeat</keyword>
<evidence type="ECO:0000259" key="9">
    <source>
        <dbReference type="PROSITE" id="PS50090"/>
    </source>
</evidence>
<protein>
    <submittedName>
        <fullName evidence="11">Uncharacterized protein</fullName>
    </submittedName>
</protein>
<gene>
    <name evidence="11" type="ORF">AYBTSS11_LOCUS20134</name>
</gene>
<feature type="compositionally biased region" description="Polar residues" evidence="8">
    <location>
        <begin position="316"/>
        <end position="333"/>
    </location>
</feature>
<dbReference type="SMART" id="SM00717">
    <property type="entry name" value="SANT"/>
    <property type="match status" value="2"/>
</dbReference>
<evidence type="ECO:0000256" key="2">
    <source>
        <dbReference type="ARBA" id="ARBA00022737"/>
    </source>
</evidence>
<feature type="compositionally biased region" description="Low complexity" evidence="8">
    <location>
        <begin position="290"/>
        <end position="305"/>
    </location>
</feature>
<dbReference type="PANTHER" id="PTHR47995:SF18">
    <property type="entry name" value="TRANSCRIPTION FACTOR MYB65"/>
    <property type="match status" value="1"/>
</dbReference>
<dbReference type="GO" id="GO:0005634">
    <property type="term" value="C:nucleus"/>
    <property type="evidence" value="ECO:0007669"/>
    <property type="project" value="UniProtKB-SubCell"/>
</dbReference>
<feature type="domain" description="Myb-like" evidence="9">
    <location>
        <begin position="137"/>
        <end position="189"/>
    </location>
</feature>
<keyword evidence="7" id="KW-0539">Nucleus</keyword>
<evidence type="ECO:0000256" key="3">
    <source>
        <dbReference type="ARBA" id="ARBA00023015"/>
    </source>
</evidence>
<dbReference type="GO" id="GO:0048235">
    <property type="term" value="P:pollen sperm cell differentiation"/>
    <property type="evidence" value="ECO:0007669"/>
    <property type="project" value="UniProtKB-ARBA"/>
</dbReference>
<dbReference type="InterPro" id="IPR001005">
    <property type="entry name" value="SANT/Myb"/>
</dbReference>
<name>A0AA86VPR7_9FABA</name>
<dbReference type="AlphaFoldDB" id="A0AA86VPR7"/>
<keyword evidence="4" id="KW-0238">DNA-binding</keyword>
<feature type="region of interest" description="Disordered" evidence="8">
    <location>
        <begin position="113"/>
        <end position="136"/>
    </location>
</feature>
<feature type="domain" description="Myb-like" evidence="9">
    <location>
        <begin position="190"/>
        <end position="240"/>
    </location>
</feature>
<evidence type="ECO:0000256" key="1">
    <source>
        <dbReference type="ARBA" id="ARBA00004123"/>
    </source>
</evidence>